<dbReference type="InParanoid" id="B0DL36"/>
<dbReference type="Proteomes" id="UP000001194">
    <property type="component" value="Unassembled WGS sequence"/>
</dbReference>
<dbReference type="HOGENOM" id="CLU_052398_1_0_1"/>
<dbReference type="EMBL" id="DS547116">
    <property type="protein sequence ID" value="EDR04758.1"/>
    <property type="molecule type" value="Genomic_DNA"/>
</dbReference>
<dbReference type="AlphaFoldDB" id="B0DL36"/>
<dbReference type="RefSeq" id="XP_001884582.1">
    <property type="nucleotide sequence ID" value="XM_001884547.1"/>
</dbReference>
<dbReference type="KEGG" id="lbc:LACBIDRAFT_304165"/>
<evidence type="ECO:0000313" key="3">
    <source>
        <dbReference type="Proteomes" id="UP000001194"/>
    </source>
</evidence>
<gene>
    <name evidence="2" type="ORF">LACBIDRAFT_304165</name>
</gene>
<dbReference type="OrthoDB" id="2688210at2759"/>
<proteinExistence type="predicted"/>
<sequence>MPRITQDPTGQACPDFTSPTHAAVRLAMTAGGILSDADAAERLATAWTQMHTQEVDAWEVQAQADVAEQEEQRRLADADEERLRAEDERQKEDERKELEKKRPKINDFDDDKMVGDFVMPRPSQFAVGKLKSYSFIELWYFTEEGCSEAQETNRTLPEDAYGITRVDDLVALKPVTAFKASKNAIPDADLTWRQMNIGKNTMLRYMETCDWPRKHIESFARFYLHLELDPMRSRPNGERVLLTYQAKVRRQWHDDLSRGQGFNIAQINHTLLASVAEEVWDTIRLDAMRKVSNLFICL</sequence>
<protein>
    <submittedName>
        <fullName evidence="2">Predicted protein</fullName>
    </submittedName>
</protein>
<feature type="region of interest" description="Disordered" evidence="1">
    <location>
        <begin position="66"/>
        <end position="104"/>
    </location>
</feature>
<evidence type="ECO:0000313" key="2">
    <source>
        <dbReference type="EMBL" id="EDR04758.1"/>
    </source>
</evidence>
<name>B0DL36_LACBS</name>
<keyword evidence="3" id="KW-1185">Reference proteome</keyword>
<reference evidence="2 3" key="1">
    <citation type="journal article" date="2008" name="Nature">
        <title>The genome of Laccaria bicolor provides insights into mycorrhizal symbiosis.</title>
        <authorList>
            <person name="Martin F."/>
            <person name="Aerts A."/>
            <person name="Ahren D."/>
            <person name="Brun A."/>
            <person name="Danchin E.G.J."/>
            <person name="Duchaussoy F."/>
            <person name="Gibon J."/>
            <person name="Kohler A."/>
            <person name="Lindquist E."/>
            <person name="Pereda V."/>
            <person name="Salamov A."/>
            <person name="Shapiro H.J."/>
            <person name="Wuyts J."/>
            <person name="Blaudez D."/>
            <person name="Buee M."/>
            <person name="Brokstein P."/>
            <person name="Canbaeck B."/>
            <person name="Cohen D."/>
            <person name="Courty P.E."/>
            <person name="Coutinho P.M."/>
            <person name="Delaruelle C."/>
            <person name="Detter J.C."/>
            <person name="Deveau A."/>
            <person name="DiFazio S."/>
            <person name="Duplessis S."/>
            <person name="Fraissinet-Tachet L."/>
            <person name="Lucic E."/>
            <person name="Frey-Klett P."/>
            <person name="Fourrey C."/>
            <person name="Feussner I."/>
            <person name="Gay G."/>
            <person name="Grimwood J."/>
            <person name="Hoegger P.J."/>
            <person name="Jain P."/>
            <person name="Kilaru S."/>
            <person name="Labbe J."/>
            <person name="Lin Y.C."/>
            <person name="Legue V."/>
            <person name="Le Tacon F."/>
            <person name="Marmeisse R."/>
            <person name="Melayah D."/>
            <person name="Montanini B."/>
            <person name="Muratet M."/>
            <person name="Nehls U."/>
            <person name="Niculita-Hirzel H."/>
            <person name="Oudot-Le Secq M.P."/>
            <person name="Peter M."/>
            <person name="Quesneville H."/>
            <person name="Rajashekar B."/>
            <person name="Reich M."/>
            <person name="Rouhier N."/>
            <person name="Schmutz J."/>
            <person name="Yin T."/>
            <person name="Chalot M."/>
            <person name="Henrissat B."/>
            <person name="Kuees U."/>
            <person name="Lucas S."/>
            <person name="Van de Peer Y."/>
            <person name="Podila G.K."/>
            <person name="Polle A."/>
            <person name="Pukkila P.J."/>
            <person name="Richardson P.M."/>
            <person name="Rouze P."/>
            <person name="Sanders I.R."/>
            <person name="Stajich J.E."/>
            <person name="Tunlid A."/>
            <person name="Tuskan G."/>
            <person name="Grigoriev I.V."/>
        </authorList>
    </citation>
    <scope>NUCLEOTIDE SEQUENCE [LARGE SCALE GENOMIC DNA]</scope>
    <source>
        <strain evidence="3">S238N-H82 / ATCC MYA-4686</strain>
    </source>
</reference>
<feature type="compositionally biased region" description="Basic and acidic residues" evidence="1">
    <location>
        <begin position="70"/>
        <end position="104"/>
    </location>
</feature>
<accession>B0DL36</accession>
<organism evidence="3">
    <name type="scientific">Laccaria bicolor (strain S238N-H82 / ATCC MYA-4686)</name>
    <name type="common">Bicoloured deceiver</name>
    <name type="synonym">Laccaria laccata var. bicolor</name>
    <dbReference type="NCBI Taxonomy" id="486041"/>
    <lineage>
        <taxon>Eukaryota</taxon>
        <taxon>Fungi</taxon>
        <taxon>Dikarya</taxon>
        <taxon>Basidiomycota</taxon>
        <taxon>Agaricomycotina</taxon>
        <taxon>Agaricomycetes</taxon>
        <taxon>Agaricomycetidae</taxon>
        <taxon>Agaricales</taxon>
        <taxon>Agaricineae</taxon>
        <taxon>Hydnangiaceae</taxon>
        <taxon>Laccaria</taxon>
    </lineage>
</organism>
<evidence type="ECO:0000256" key="1">
    <source>
        <dbReference type="SAM" id="MobiDB-lite"/>
    </source>
</evidence>
<dbReference type="GeneID" id="6080221"/>